<accession>A0A552U728</accession>
<dbReference type="PANTHER" id="PTHR36927">
    <property type="entry name" value="BLR4337 PROTEIN"/>
    <property type="match status" value="1"/>
</dbReference>
<feature type="transmembrane region" description="Helical" evidence="1">
    <location>
        <begin position="213"/>
        <end position="234"/>
    </location>
</feature>
<reference evidence="3 4" key="1">
    <citation type="submission" date="2019-07" db="EMBL/GenBank/DDBJ databases">
        <title>Novel species isolated from glacier.</title>
        <authorList>
            <person name="Liu Q."/>
            <person name="Xin Y.-H."/>
        </authorList>
    </citation>
    <scope>NUCLEOTIDE SEQUENCE [LARGE SCALE GENOMIC DNA]</scope>
    <source>
        <strain evidence="3 4">LB1R16</strain>
    </source>
</reference>
<keyword evidence="1" id="KW-0472">Membrane</keyword>
<feature type="transmembrane region" description="Helical" evidence="1">
    <location>
        <begin position="52"/>
        <end position="70"/>
    </location>
</feature>
<feature type="transmembrane region" description="Helical" evidence="1">
    <location>
        <begin position="12"/>
        <end position="32"/>
    </location>
</feature>
<feature type="transmembrane region" description="Helical" evidence="1">
    <location>
        <begin position="335"/>
        <end position="356"/>
    </location>
</feature>
<feature type="transmembrane region" description="Helical" evidence="1">
    <location>
        <begin position="82"/>
        <end position="101"/>
    </location>
</feature>
<dbReference type="AlphaFoldDB" id="A0A552U728"/>
<dbReference type="RefSeq" id="WP_144237232.1">
    <property type="nucleotide sequence ID" value="NZ_VJWA01000002.1"/>
</dbReference>
<feature type="transmembrane region" description="Helical" evidence="1">
    <location>
        <begin position="139"/>
        <end position="162"/>
    </location>
</feature>
<protein>
    <submittedName>
        <fullName evidence="3">Acyltransferase</fullName>
    </submittedName>
</protein>
<feature type="transmembrane region" description="Helical" evidence="1">
    <location>
        <begin position="309"/>
        <end position="329"/>
    </location>
</feature>
<keyword evidence="3" id="KW-0808">Transferase</keyword>
<dbReference type="GO" id="GO:0016747">
    <property type="term" value="F:acyltransferase activity, transferring groups other than amino-acyl groups"/>
    <property type="evidence" value="ECO:0007669"/>
    <property type="project" value="InterPro"/>
</dbReference>
<keyword evidence="4" id="KW-1185">Reference proteome</keyword>
<dbReference type="InterPro" id="IPR002656">
    <property type="entry name" value="Acyl_transf_3_dom"/>
</dbReference>
<name>A0A552U728_9SPHN</name>
<evidence type="ECO:0000313" key="4">
    <source>
        <dbReference type="Proteomes" id="UP000317894"/>
    </source>
</evidence>
<gene>
    <name evidence="3" type="ORF">FMM06_09810</name>
</gene>
<dbReference type="Pfam" id="PF01757">
    <property type="entry name" value="Acyl_transf_3"/>
    <property type="match status" value="1"/>
</dbReference>
<organism evidence="3 4">
    <name type="scientific">Glacieibacterium frigidum</name>
    <dbReference type="NCBI Taxonomy" id="2593303"/>
    <lineage>
        <taxon>Bacteria</taxon>
        <taxon>Pseudomonadati</taxon>
        <taxon>Pseudomonadota</taxon>
        <taxon>Alphaproteobacteria</taxon>
        <taxon>Sphingomonadales</taxon>
        <taxon>Sphingosinicellaceae</taxon>
        <taxon>Glacieibacterium</taxon>
    </lineage>
</organism>
<proteinExistence type="predicted"/>
<dbReference type="OrthoDB" id="9809782at2"/>
<feature type="domain" description="Acyltransferase 3" evidence="2">
    <location>
        <begin position="5"/>
        <end position="354"/>
    </location>
</feature>
<keyword evidence="1" id="KW-1133">Transmembrane helix</keyword>
<feature type="transmembrane region" description="Helical" evidence="1">
    <location>
        <begin position="279"/>
        <end position="297"/>
    </location>
</feature>
<keyword evidence="3" id="KW-0012">Acyltransferase</keyword>
<dbReference type="EMBL" id="VJWA01000002">
    <property type="protein sequence ID" value="TRW14026.1"/>
    <property type="molecule type" value="Genomic_DNA"/>
</dbReference>
<evidence type="ECO:0000259" key="2">
    <source>
        <dbReference type="Pfam" id="PF01757"/>
    </source>
</evidence>
<comment type="caution">
    <text evidence="3">The sequence shown here is derived from an EMBL/GenBank/DDBJ whole genome shotgun (WGS) entry which is preliminary data.</text>
</comment>
<evidence type="ECO:0000256" key="1">
    <source>
        <dbReference type="SAM" id="Phobius"/>
    </source>
</evidence>
<keyword evidence="1" id="KW-0812">Transmembrane</keyword>
<evidence type="ECO:0000313" key="3">
    <source>
        <dbReference type="EMBL" id="TRW14026.1"/>
    </source>
</evidence>
<feature type="transmembrane region" description="Helical" evidence="1">
    <location>
        <begin position="174"/>
        <end position="193"/>
    </location>
</feature>
<dbReference type="PANTHER" id="PTHR36927:SF3">
    <property type="entry name" value="GLUCANS BIOSYNTHESIS PROTEIN C"/>
    <property type="match status" value="1"/>
</dbReference>
<dbReference type="Proteomes" id="UP000317894">
    <property type="component" value="Unassembled WGS sequence"/>
</dbReference>
<feature type="transmembrane region" description="Helical" evidence="1">
    <location>
        <begin position="241"/>
        <end position="259"/>
    </location>
</feature>
<sequence length="391" mass="44204">MTRRYDLDWLRIGAFGLLILYHIGMVFVPWEFHIKTARPMQWVEAPMLLLNAWRLSLLFLISGVASRMMLRKGGSFGWGRTKRLFIPLVAGMALWIAPQAWVDLRVNYNYPHGFVYYWQHDNWRFDDSLGIDTPTWNQLWFVAYLWVYSMVLALVALAPAAWRERAQSAFDTLFGGWRLIVLPVAVYALTRILLADRFPETHGLVDDWYAHSIYAFAFFFGVGLGGTRTLWPLIARVWKPCAIAALIAWVMVAAVFVPLPEGAELPPLQTAAMRVVRAVQAWGAIIALLGFAQAFLNHDHPWRTTLNEGVFPAYIAHQTVILVVMYWLLPLGLSALTEFAILVAATVVGSVLFYLIGREIPGLRPLIGLRGLERPRARAASVSAPPRPHSP</sequence>
<dbReference type="InterPro" id="IPR050623">
    <property type="entry name" value="Glucan_succinyl_AcylTrfase"/>
</dbReference>